<dbReference type="EMBL" id="UZAU01000821">
    <property type="status" value="NOT_ANNOTATED_CDS"/>
    <property type="molecule type" value="Genomic_DNA"/>
</dbReference>
<feature type="compositionally biased region" description="Acidic residues" evidence="1">
    <location>
        <begin position="16"/>
        <end position="25"/>
    </location>
</feature>
<feature type="region of interest" description="Disordered" evidence="1">
    <location>
        <begin position="1"/>
        <end position="27"/>
    </location>
</feature>
<evidence type="ECO:0008006" key="4">
    <source>
        <dbReference type="Google" id="ProtNLM"/>
    </source>
</evidence>
<evidence type="ECO:0000256" key="1">
    <source>
        <dbReference type="SAM" id="MobiDB-lite"/>
    </source>
</evidence>
<evidence type="ECO:0000313" key="3">
    <source>
        <dbReference type="Proteomes" id="UP000596661"/>
    </source>
</evidence>
<evidence type="ECO:0000313" key="2">
    <source>
        <dbReference type="EnsemblPlants" id="cds.evm.model.10.1448"/>
    </source>
</evidence>
<reference evidence="2" key="1">
    <citation type="submission" date="2021-03" db="UniProtKB">
        <authorList>
            <consortium name="EnsemblPlants"/>
        </authorList>
    </citation>
    <scope>IDENTIFICATION</scope>
</reference>
<dbReference type="Gramene" id="evm.model.10.1448">
    <property type="protein sequence ID" value="cds.evm.model.10.1448"/>
    <property type="gene ID" value="evm.TU.10.1448"/>
</dbReference>
<keyword evidence="3" id="KW-1185">Reference proteome</keyword>
<protein>
    <recommendedName>
        <fullName evidence="4">Retrotransposon gag domain-containing protein</fullName>
    </recommendedName>
</protein>
<dbReference type="EnsemblPlants" id="evm.model.10.1448">
    <property type="protein sequence ID" value="cds.evm.model.10.1448"/>
    <property type="gene ID" value="evm.TU.10.1448"/>
</dbReference>
<organism evidence="2 3">
    <name type="scientific">Cannabis sativa</name>
    <name type="common">Hemp</name>
    <name type="synonym">Marijuana</name>
    <dbReference type="NCBI Taxonomy" id="3483"/>
    <lineage>
        <taxon>Eukaryota</taxon>
        <taxon>Viridiplantae</taxon>
        <taxon>Streptophyta</taxon>
        <taxon>Embryophyta</taxon>
        <taxon>Tracheophyta</taxon>
        <taxon>Spermatophyta</taxon>
        <taxon>Magnoliopsida</taxon>
        <taxon>eudicotyledons</taxon>
        <taxon>Gunneridae</taxon>
        <taxon>Pentapetalae</taxon>
        <taxon>rosids</taxon>
        <taxon>fabids</taxon>
        <taxon>Rosales</taxon>
        <taxon>Cannabaceae</taxon>
        <taxon>Cannabis</taxon>
    </lineage>
</organism>
<sequence length="194" mass="23165">MQDLRQKMAITLKENSEDDEVDEESPFSMEIQIEPLPPNFKESRMTPYDAKTDPKYHLRGFNELMKMKKVSCKIRCQYFVVTLKEVAYKRLGPGAITYWKQFLEEFFQQHQVTSDYIVPVTRRMSNDEHKFAIAVGIRPGSTLWGNMLRRELDDIEDFYERPEKYIHIEERYRFLEMDISEFTLGSSSDPYKVY</sequence>
<proteinExistence type="predicted"/>
<accession>A0A803QJR7</accession>
<dbReference type="Proteomes" id="UP000596661">
    <property type="component" value="Unassembled WGS sequence"/>
</dbReference>
<dbReference type="AlphaFoldDB" id="A0A803QJR7"/>
<name>A0A803QJR7_CANSA</name>